<reference evidence="1" key="2">
    <citation type="journal article" date="2015" name="Data Brief">
        <title>Shoot transcriptome of the giant reed, Arundo donax.</title>
        <authorList>
            <person name="Barrero R.A."/>
            <person name="Guerrero F.D."/>
            <person name="Moolhuijzen P."/>
            <person name="Goolsby J.A."/>
            <person name="Tidwell J."/>
            <person name="Bellgard S.E."/>
            <person name="Bellgard M.I."/>
        </authorList>
    </citation>
    <scope>NUCLEOTIDE SEQUENCE</scope>
    <source>
        <tissue evidence="1">Shoot tissue taken approximately 20 cm above the soil surface</tissue>
    </source>
</reference>
<reference evidence="1" key="1">
    <citation type="submission" date="2014-09" db="EMBL/GenBank/DDBJ databases">
        <authorList>
            <person name="Magalhaes I.L.F."/>
            <person name="Oliveira U."/>
            <person name="Santos F.R."/>
            <person name="Vidigal T.H.D.A."/>
            <person name="Brescovit A.D."/>
            <person name="Santos A.J."/>
        </authorList>
    </citation>
    <scope>NUCLEOTIDE SEQUENCE</scope>
    <source>
        <tissue evidence="1">Shoot tissue taken approximately 20 cm above the soil surface</tissue>
    </source>
</reference>
<evidence type="ECO:0000313" key="1">
    <source>
        <dbReference type="EMBL" id="JAD79638.1"/>
    </source>
</evidence>
<accession>A0A0A9CYZ9</accession>
<dbReference type="EMBL" id="GBRH01218257">
    <property type="protein sequence ID" value="JAD79638.1"/>
    <property type="molecule type" value="Transcribed_RNA"/>
</dbReference>
<sequence length="81" mass="9577">MFHVCTIWHLVYKILHPLFDQENKNLCNHYKKNKSTNAHPMVSCYIKNWTEGKYSFWDLKLQIIVLKAIVHPVAQGLISTH</sequence>
<organism evidence="1">
    <name type="scientific">Arundo donax</name>
    <name type="common">Giant reed</name>
    <name type="synonym">Donax arundinaceus</name>
    <dbReference type="NCBI Taxonomy" id="35708"/>
    <lineage>
        <taxon>Eukaryota</taxon>
        <taxon>Viridiplantae</taxon>
        <taxon>Streptophyta</taxon>
        <taxon>Embryophyta</taxon>
        <taxon>Tracheophyta</taxon>
        <taxon>Spermatophyta</taxon>
        <taxon>Magnoliopsida</taxon>
        <taxon>Liliopsida</taxon>
        <taxon>Poales</taxon>
        <taxon>Poaceae</taxon>
        <taxon>PACMAD clade</taxon>
        <taxon>Arundinoideae</taxon>
        <taxon>Arundineae</taxon>
        <taxon>Arundo</taxon>
    </lineage>
</organism>
<protein>
    <submittedName>
        <fullName evidence="1">Uncharacterized protein</fullName>
    </submittedName>
</protein>
<dbReference type="AlphaFoldDB" id="A0A0A9CYZ9"/>
<name>A0A0A9CYZ9_ARUDO</name>
<proteinExistence type="predicted"/>